<proteinExistence type="predicted"/>
<dbReference type="Proteomes" id="UP001159641">
    <property type="component" value="Unassembled WGS sequence"/>
</dbReference>
<dbReference type="AlphaFoldDB" id="A0AB34H5M0"/>
<reference evidence="2 3" key="1">
    <citation type="submission" date="2022-11" db="EMBL/GenBank/DDBJ databases">
        <title>Whole genome sequence of Eschrichtius robustus ER-17-0199.</title>
        <authorList>
            <person name="Bruniche-Olsen A."/>
            <person name="Black A.N."/>
            <person name="Fields C.J."/>
            <person name="Walden K."/>
            <person name="Dewoody J.A."/>
        </authorList>
    </citation>
    <scope>NUCLEOTIDE SEQUENCE [LARGE SCALE GENOMIC DNA]</scope>
    <source>
        <strain evidence="2">ER-17-0199</strain>
        <tissue evidence="2">Blubber</tissue>
    </source>
</reference>
<name>A0AB34H5M0_ESCRO</name>
<keyword evidence="3" id="KW-1185">Reference proteome</keyword>
<comment type="caution">
    <text evidence="2">The sequence shown here is derived from an EMBL/GenBank/DDBJ whole genome shotgun (WGS) entry which is preliminary data.</text>
</comment>
<evidence type="ECO:0000256" key="1">
    <source>
        <dbReference type="SAM" id="MobiDB-lite"/>
    </source>
</evidence>
<evidence type="ECO:0000313" key="2">
    <source>
        <dbReference type="EMBL" id="KAJ8785970.1"/>
    </source>
</evidence>
<feature type="compositionally biased region" description="Polar residues" evidence="1">
    <location>
        <begin position="115"/>
        <end position="127"/>
    </location>
</feature>
<sequence>MGTPQQRPWRLFVGPSPGPIEAVLHASSTAHMLTLTRLANALLEKEVINYEDIEALIGPPPHGPKKRIAPQRWSDAQREKPEAGEAEAAGSSPCRGRSRPGPGSWTTLLAAGAGPSSQPSLVSAQGP</sequence>
<accession>A0AB34H5M0</accession>
<organism evidence="2 3">
    <name type="scientific">Eschrichtius robustus</name>
    <name type="common">California gray whale</name>
    <name type="synonym">Eschrichtius gibbosus</name>
    <dbReference type="NCBI Taxonomy" id="9764"/>
    <lineage>
        <taxon>Eukaryota</taxon>
        <taxon>Metazoa</taxon>
        <taxon>Chordata</taxon>
        <taxon>Craniata</taxon>
        <taxon>Vertebrata</taxon>
        <taxon>Euteleostomi</taxon>
        <taxon>Mammalia</taxon>
        <taxon>Eutheria</taxon>
        <taxon>Laurasiatheria</taxon>
        <taxon>Artiodactyla</taxon>
        <taxon>Whippomorpha</taxon>
        <taxon>Cetacea</taxon>
        <taxon>Mysticeti</taxon>
        <taxon>Eschrichtiidae</taxon>
        <taxon>Eschrichtius</taxon>
    </lineage>
</organism>
<evidence type="ECO:0000313" key="3">
    <source>
        <dbReference type="Proteomes" id="UP001159641"/>
    </source>
</evidence>
<protein>
    <submittedName>
        <fullName evidence="2">Uncharacterized protein</fullName>
    </submittedName>
</protein>
<feature type="region of interest" description="Disordered" evidence="1">
    <location>
        <begin position="55"/>
        <end position="127"/>
    </location>
</feature>
<gene>
    <name evidence="2" type="ORF">J1605_006930</name>
</gene>
<dbReference type="EMBL" id="JAIQCJ010002005">
    <property type="protein sequence ID" value="KAJ8785970.1"/>
    <property type="molecule type" value="Genomic_DNA"/>
</dbReference>